<protein>
    <submittedName>
        <fullName evidence="2">Uncharacterized protein</fullName>
    </submittedName>
</protein>
<feature type="compositionally biased region" description="Polar residues" evidence="1">
    <location>
        <begin position="106"/>
        <end position="130"/>
    </location>
</feature>
<sequence>MARKIEYSEEIWNRLKEVYESSPKITWQGLVDQVGEELGCEMPSPSVVRRKALAEKWKKKAKSLVKKTAQELNKEIKKLTKKNNGQDDTQGTEKSEKSDSQKSVKKTSNIAEFNSQNSKNSGHNNGGRSTVNENYLKSALVVKNNRIRAHKLGELITDTIDSVIHIRDEVLNLNNPTEDELALVKFKMGLISQVVDLNVKQSISISNIARTEAMFWGLDVDDLKDQSEVQARRSSVISGAEERMALAKANMKRKKEEAFMRKLALIEAGEVDPEDEKLSEN</sequence>
<dbReference type="Proteomes" id="UP000013986">
    <property type="component" value="Unassembled WGS sequence"/>
</dbReference>
<accession>R8YUF6</accession>
<name>R8YUF6_9GAMM</name>
<dbReference type="RefSeq" id="WP_016145607.1">
    <property type="nucleotide sequence ID" value="NZ_KB976991.1"/>
</dbReference>
<feature type="compositionally biased region" description="Basic and acidic residues" evidence="1">
    <location>
        <begin position="91"/>
        <end position="102"/>
    </location>
</feature>
<reference evidence="2" key="1">
    <citation type="submission" date="2013-02" db="EMBL/GenBank/DDBJ databases">
        <title>The Genome Sequence of Acinetobacter pittii ANC 4052.</title>
        <authorList>
            <consortium name="The Broad Institute Genome Sequencing Platform"/>
            <consortium name="The Broad Institute Genome Sequencing Center for Infectious Disease"/>
            <person name="Cerqueira G."/>
            <person name="Feldgarden M."/>
            <person name="Courvalin P."/>
            <person name="Perichon B."/>
            <person name="Grillot-Courvalin C."/>
            <person name="Clermont D."/>
            <person name="Rocha E."/>
            <person name="Yoon E.-J."/>
            <person name="Nemec A."/>
            <person name="Walker B."/>
            <person name="Young S.K."/>
            <person name="Zeng Q."/>
            <person name="Gargeya S."/>
            <person name="Fitzgerald M."/>
            <person name="Haas B."/>
            <person name="Abouelleil A."/>
            <person name="Alvarado L."/>
            <person name="Arachchi H.M."/>
            <person name="Berlin A.M."/>
            <person name="Chapman S.B."/>
            <person name="Dewar J."/>
            <person name="Goldberg J."/>
            <person name="Griggs A."/>
            <person name="Gujja S."/>
            <person name="Hansen M."/>
            <person name="Howarth C."/>
            <person name="Imamovic A."/>
            <person name="Larimer J."/>
            <person name="McCowan C."/>
            <person name="Murphy C."/>
            <person name="Neiman D."/>
            <person name="Pearson M."/>
            <person name="Priest M."/>
            <person name="Roberts A."/>
            <person name="Saif S."/>
            <person name="Shea T."/>
            <person name="Sisk P."/>
            <person name="Sykes S."/>
            <person name="Wortman J."/>
            <person name="Nusbaum C."/>
            <person name="Birren B."/>
        </authorList>
    </citation>
    <scope>NUCLEOTIDE SEQUENCE [LARGE SCALE GENOMIC DNA]</scope>
    <source>
        <strain evidence="2">ANC 4052</strain>
    </source>
</reference>
<dbReference type="HOGENOM" id="CLU_1010567_0_0_6"/>
<comment type="caution">
    <text evidence="2">The sequence shown here is derived from an EMBL/GenBank/DDBJ whole genome shotgun (WGS) entry which is preliminary data.</text>
</comment>
<proteinExistence type="predicted"/>
<dbReference type="AlphaFoldDB" id="R8YUF6"/>
<dbReference type="OrthoDB" id="6690405at2"/>
<organism evidence="2">
    <name type="scientific">Acinetobacter lactucae</name>
    <dbReference type="NCBI Taxonomy" id="1785128"/>
    <lineage>
        <taxon>Bacteria</taxon>
        <taxon>Pseudomonadati</taxon>
        <taxon>Pseudomonadota</taxon>
        <taxon>Gammaproteobacteria</taxon>
        <taxon>Moraxellales</taxon>
        <taxon>Moraxellaceae</taxon>
        <taxon>Acinetobacter</taxon>
        <taxon>Acinetobacter calcoaceticus/baumannii complex</taxon>
    </lineage>
</organism>
<evidence type="ECO:0000256" key="1">
    <source>
        <dbReference type="SAM" id="MobiDB-lite"/>
    </source>
</evidence>
<gene>
    <name evidence="2" type="ORF">F929_02985</name>
</gene>
<feature type="region of interest" description="Disordered" evidence="1">
    <location>
        <begin position="75"/>
        <end position="130"/>
    </location>
</feature>
<evidence type="ECO:0000313" key="2">
    <source>
        <dbReference type="EMBL" id="EOQ73050.1"/>
    </source>
</evidence>
<dbReference type="EMBL" id="APQO01000006">
    <property type="protein sequence ID" value="EOQ73050.1"/>
    <property type="molecule type" value="Genomic_DNA"/>
</dbReference>
<dbReference type="PATRIC" id="fig|1217689.3.peg.2932"/>